<dbReference type="PANTHER" id="PTHR43639">
    <property type="entry name" value="OXIDOREDUCTASE, SHORT-CHAIN DEHYDROGENASE/REDUCTASE FAMILY (AFU_ORTHOLOGUE AFUA_5G02870)"/>
    <property type="match status" value="1"/>
</dbReference>
<accession>A0A031K6C2</accession>
<evidence type="ECO:0000313" key="4">
    <source>
        <dbReference type="Proteomes" id="UP000024329"/>
    </source>
</evidence>
<sequence length="285" mass="29828">MQASDIDLTGQVAFVTGGGGGIGRSIALCMADMGADVAIIEAIPERCAQVTAMIEARGRKALCIPGNVMDVEALQGAIARTADTFGRLDVLVNNAGGVTRRGFLDLTEKNWRRHIDLNLVSNLAATQAAVPVMIAGGRGGAIVNVTSIEASRAAPGYAVYAACKAGINNLTRTLALEFAEHGIRVNTIAPDYTVTPGTRGQFTGPVDEATWFQPSPAQVESARKRIPAGRPGIDEECGRVAVFLASPIASYVTGTVIPVDGGSWASGGWARDRNEVWILPPEVTE</sequence>
<dbReference type="InterPro" id="IPR036291">
    <property type="entry name" value="NAD(P)-bd_dom_sf"/>
</dbReference>
<evidence type="ECO:0000256" key="1">
    <source>
        <dbReference type="ARBA" id="ARBA00006484"/>
    </source>
</evidence>
<dbReference type="AlphaFoldDB" id="A0A031K6C2"/>
<dbReference type="InterPro" id="IPR020904">
    <property type="entry name" value="Sc_DH/Rdtase_CS"/>
</dbReference>
<gene>
    <name evidence="3" type="ORF">BV97_00526</name>
</gene>
<evidence type="ECO:0000313" key="3">
    <source>
        <dbReference type="EMBL" id="EZP84764.1"/>
    </source>
</evidence>
<dbReference type="PROSITE" id="PS00061">
    <property type="entry name" value="ADH_SHORT"/>
    <property type="match status" value="1"/>
</dbReference>
<dbReference type="PATRIC" id="fig|158500.4.peg.543"/>
<reference evidence="3 4" key="1">
    <citation type="submission" date="2014-03" db="EMBL/GenBank/DDBJ databases">
        <title>Whole genome sequence of Novosphingobium resinovorum KF1.</title>
        <authorList>
            <person name="Gan H.M."/>
            <person name="Gan H.Y."/>
            <person name="Chew T.H."/>
            <person name="Savka M.A."/>
        </authorList>
    </citation>
    <scope>NUCLEOTIDE SEQUENCE [LARGE SCALE GENOMIC DNA]</scope>
    <source>
        <strain evidence="3 4">KF1</strain>
    </source>
</reference>
<proteinExistence type="inferred from homology"/>
<dbReference type="PRINTS" id="PR00081">
    <property type="entry name" value="GDHRDH"/>
</dbReference>
<dbReference type="Gene3D" id="3.40.50.720">
    <property type="entry name" value="NAD(P)-binding Rossmann-like Domain"/>
    <property type="match status" value="1"/>
</dbReference>
<dbReference type="eggNOG" id="COG1028">
    <property type="taxonomic scope" value="Bacteria"/>
</dbReference>
<dbReference type="SUPFAM" id="SSF51735">
    <property type="entry name" value="NAD(P)-binding Rossmann-fold domains"/>
    <property type="match status" value="1"/>
</dbReference>
<dbReference type="PANTHER" id="PTHR43639:SF1">
    <property type="entry name" value="SHORT-CHAIN DEHYDROGENASE_REDUCTASE FAMILY PROTEIN"/>
    <property type="match status" value="1"/>
</dbReference>
<dbReference type="FunFam" id="3.40.50.720:FF:000084">
    <property type="entry name" value="Short-chain dehydrogenase reductase"/>
    <property type="match status" value="1"/>
</dbReference>
<dbReference type="InterPro" id="IPR002347">
    <property type="entry name" value="SDR_fam"/>
</dbReference>
<dbReference type="EMBL" id="JFYZ01000001">
    <property type="protein sequence ID" value="EZP84764.1"/>
    <property type="molecule type" value="Genomic_DNA"/>
</dbReference>
<comment type="similarity">
    <text evidence="1">Belongs to the short-chain dehydrogenases/reductases (SDR) family.</text>
</comment>
<name>A0A031K6C2_9SPHN</name>
<dbReference type="PRINTS" id="PR00080">
    <property type="entry name" value="SDRFAMILY"/>
</dbReference>
<dbReference type="Pfam" id="PF13561">
    <property type="entry name" value="adh_short_C2"/>
    <property type="match status" value="1"/>
</dbReference>
<dbReference type="Proteomes" id="UP000024329">
    <property type="component" value="Unassembled WGS sequence"/>
</dbReference>
<comment type="caution">
    <text evidence="3">The sequence shown here is derived from an EMBL/GenBank/DDBJ whole genome shotgun (WGS) entry which is preliminary data.</text>
</comment>
<evidence type="ECO:0000256" key="2">
    <source>
        <dbReference type="ARBA" id="ARBA00023002"/>
    </source>
</evidence>
<keyword evidence="2" id="KW-0560">Oxidoreductase</keyword>
<organism evidence="3 4">
    <name type="scientific">Novosphingobium resinovorum</name>
    <dbReference type="NCBI Taxonomy" id="158500"/>
    <lineage>
        <taxon>Bacteria</taxon>
        <taxon>Pseudomonadati</taxon>
        <taxon>Pseudomonadota</taxon>
        <taxon>Alphaproteobacteria</taxon>
        <taxon>Sphingomonadales</taxon>
        <taxon>Sphingomonadaceae</taxon>
        <taxon>Novosphingobium</taxon>
    </lineage>
</organism>
<dbReference type="CDD" id="cd05233">
    <property type="entry name" value="SDR_c"/>
    <property type="match status" value="1"/>
</dbReference>
<protein>
    <submittedName>
        <fullName evidence="3">Short-chain dehydrogenase/reductase SDR</fullName>
    </submittedName>
</protein>
<dbReference type="STRING" id="158500.BES08_02690"/>
<dbReference type="GO" id="GO:0016491">
    <property type="term" value="F:oxidoreductase activity"/>
    <property type="evidence" value="ECO:0007669"/>
    <property type="project" value="UniProtKB-KW"/>
</dbReference>
<dbReference type="RefSeq" id="WP_008831664.1">
    <property type="nucleotide sequence ID" value="NZ_JFYZ01000001.1"/>
</dbReference>